<dbReference type="PANTHER" id="PTHR13052:SF2">
    <property type="entry name" value="NUCLEAR FACTOR KAPPA-B-BINDING PROTEIN"/>
    <property type="match status" value="1"/>
</dbReference>
<feature type="compositionally biased region" description="Basic residues" evidence="3">
    <location>
        <begin position="1"/>
        <end position="10"/>
    </location>
</feature>
<organism evidence="5 6">
    <name type="scientific">Lupinus albus</name>
    <name type="common">White lupine</name>
    <name type="synonym">Lupinus termis</name>
    <dbReference type="NCBI Taxonomy" id="3870"/>
    <lineage>
        <taxon>Eukaryota</taxon>
        <taxon>Viridiplantae</taxon>
        <taxon>Streptophyta</taxon>
        <taxon>Embryophyta</taxon>
        <taxon>Tracheophyta</taxon>
        <taxon>Spermatophyta</taxon>
        <taxon>Magnoliopsida</taxon>
        <taxon>eudicotyledons</taxon>
        <taxon>Gunneridae</taxon>
        <taxon>Pentapetalae</taxon>
        <taxon>rosids</taxon>
        <taxon>fabids</taxon>
        <taxon>Fabales</taxon>
        <taxon>Fabaceae</taxon>
        <taxon>Papilionoideae</taxon>
        <taxon>50 kb inversion clade</taxon>
        <taxon>genistoids sensu lato</taxon>
        <taxon>core genistoids</taxon>
        <taxon>Genisteae</taxon>
        <taxon>Lupinus</taxon>
    </lineage>
</organism>
<feature type="region of interest" description="Disordered" evidence="3">
    <location>
        <begin position="419"/>
        <end position="580"/>
    </location>
</feature>
<feature type="region of interest" description="Disordered" evidence="3">
    <location>
        <begin position="969"/>
        <end position="1008"/>
    </location>
</feature>
<keyword evidence="6" id="KW-1185">Reference proteome</keyword>
<feature type="region of interest" description="Disordered" evidence="3">
    <location>
        <begin position="1"/>
        <end position="35"/>
    </location>
</feature>
<dbReference type="EMBL" id="WOCE01000021">
    <property type="protein sequence ID" value="KAE9590186.1"/>
    <property type="molecule type" value="Genomic_DNA"/>
</dbReference>
<feature type="region of interest" description="Disordered" evidence="3">
    <location>
        <begin position="596"/>
        <end position="634"/>
    </location>
</feature>
<evidence type="ECO:0000313" key="5">
    <source>
        <dbReference type="EMBL" id="KAE9590186.1"/>
    </source>
</evidence>
<evidence type="ECO:0000256" key="3">
    <source>
        <dbReference type="SAM" id="MobiDB-lite"/>
    </source>
</evidence>
<protein>
    <submittedName>
        <fullName evidence="5">Putative nuclear factor related to kappa-B-binding protein</fullName>
    </submittedName>
</protein>
<comment type="subcellular location">
    <subcellularLocation>
        <location evidence="1">Nucleus</location>
    </subcellularLocation>
</comment>
<evidence type="ECO:0000313" key="6">
    <source>
        <dbReference type="Proteomes" id="UP000447434"/>
    </source>
</evidence>
<dbReference type="AlphaFoldDB" id="A0A6A4N8A5"/>
<name>A0A6A4N8A5_LUPAL</name>
<keyword evidence="2" id="KW-0539">Nucleus</keyword>
<dbReference type="PROSITE" id="PS51916">
    <property type="entry name" value="DEUBAD"/>
    <property type="match status" value="1"/>
</dbReference>
<feature type="compositionally biased region" description="Polar residues" evidence="3">
    <location>
        <begin position="468"/>
        <end position="489"/>
    </location>
</feature>
<evidence type="ECO:0000256" key="2">
    <source>
        <dbReference type="ARBA" id="ARBA00023242"/>
    </source>
</evidence>
<reference evidence="6" key="1">
    <citation type="journal article" date="2020" name="Nat. Commun.">
        <title>Genome sequence of the cluster root forming white lupin.</title>
        <authorList>
            <person name="Hufnagel B."/>
            <person name="Marques A."/>
            <person name="Soriano A."/>
            <person name="Marques L."/>
            <person name="Divol F."/>
            <person name="Doumas P."/>
            <person name="Sallet E."/>
            <person name="Mancinotti D."/>
            <person name="Carrere S."/>
            <person name="Marande W."/>
            <person name="Arribat S."/>
            <person name="Keller J."/>
            <person name="Huneau C."/>
            <person name="Blein T."/>
            <person name="Aime D."/>
            <person name="Laguerre M."/>
            <person name="Taylor J."/>
            <person name="Schubert V."/>
            <person name="Nelson M."/>
            <person name="Geu-Flores F."/>
            <person name="Crespi M."/>
            <person name="Gallardo-Guerrero K."/>
            <person name="Delaux P.-M."/>
            <person name="Salse J."/>
            <person name="Berges H."/>
            <person name="Guyot R."/>
            <person name="Gouzy J."/>
            <person name="Peret B."/>
        </authorList>
    </citation>
    <scope>NUCLEOTIDE SEQUENCE [LARGE SCALE GENOMIC DNA]</scope>
    <source>
        <strain evidence="6">cv. Amiga</strain>
    </source>
</reference>
<sequence>MAADQRRKRLNGSSIIGYGDREQHRTKRKNLGPAQNDLSMKSHIAVEWDTNQKRVVSNPEQIGISWRHMKPFANFVPKDHSILADVFTIPEEIFDLDNLSEVLSYEVWKTHLSENEKNFLMHFLPSAFEPHQTVEELLSGNKFHFSNPFSNWGSSLCLGDLHPDVIIDREQHLKSEKRAYYSQLHNYHKGMIGFLTKLKKRWQSCKYPEKEIAHRLWRSRNDVEKIMPSSVNGSRVYDHDGNFTLTSESCSWDAENRACSSDNQISSPRKNDKLQRRVLEKGIVKGKSRNLIYSSDDILNVGERPNKGDKLPKHNIHSNEGDKYMSCIKISKQQHELVKNMKQLGKSIQSRSLNRVLGNLDNILVQPYEVFVKEEQKKLHEHWLQLVNRDLPAAYGNWTQRQIQRHAVRNSLVAEMKEKSNPLLEEEDNVNSGSDLRDQDEDNMSSGSELEDQGNVNSRSKLQDQGEDNMSSGNELQDQGEDNMSSGNELQDPDDDNVSSGNNLPDQEEDNVSSGGELQDEDNVNSGSKLQDRDEDNMSSGNELQDQVGDTGLNAQSSSKDDKDSIGGSPENQSPHNSHLRDELFIPVSMGSEKNIVSSKQADASPNKVEYSRNTNKEDVSINEGSSHNSYLRDESLNPVTVSMGSEKNIVSSRNINTQDVSINEGAPFASSIDVWQAVEMPHSYYDPAVMHEYTVSGLPLGNHQVNEEQQTHLVDLQADLLHQETGKELLHRQIGDGTFNSYQSQDQTNFVQSPFKGEGILSYHPEQKGDKLDFKPSNNVMTGDGQFSSHFKEPLQRSLTLDQGQRRASEVYLPVNMSDNNIYSDRGRYLISRQDPLISRRHPLPAANVTDWAANTARIAAPPQSHLNDGNFIGHHWFRADHHVRGGWNVSDGSSASCQSLGTQPNTDQSLFSIVSHCNQLGLDSPYDSVRNTDQFLAPRTHGELDAAIPRPNAVVPQASCAPDYFGGHEATGGRVPSDMAQTSMPHQNSALHDQIRPSYLRSWNQQ</sequence>
<proteinExistence type="predicted"/>
<evidence type="ECO:0000256" key="1">
    <source>
        <dbReference type="ARBA" id="ARBA00004123"/>
    </source>
</evidence>
<feature type="compositionally biased region" description="Polar residues" evidence="3">
    <location>
        <begin position="981"/>
        <end position="993"/>
    </location>
</feature>
<dbReference type="CDD" id="cd21865">
    <property type="entry name" value="DEUBAD_NFRKB"/>
    <property type="match status" value="1"/>
</dbReference>
<gene>
    <name evidence="5" type="ORF">Lalb_Chr21g0316971</name>
</gene>
<dbReference type="OrthoDB" id="70874at2759"/>
<dbReference type="Proteomes" id="UP000447434">
    <property type="component" value="Chromosome 21"/>
</dbReference>
<feature type="compositionally biased region" description="Polar residues" evidence="3">
    <location>
        <begin position="444"/>
        <end position="460"/>
    </location>
</feature>
<dbReference type="GO" id="GO:0031011">
    <property type="term" value="C:Ino80 complex"/>
    <property type="evidence" value="ECO:0007669"/>
    <property type="project" value="InterPro"/>
</dbReference>
<dbReference type="InterPro" id="IPR024867">
    <property type="entry name" value="NFRKB"/>
</dbReference>
<accession>A0A6A4N8A5</accession>
<feature type="domain" description="DEUBAD" evidence="4">
    <location>
        <begin position="90"/>
        <end position="201"/>
    </location>
</feature>
<dbReference type="PANTHER" id="PTHR13052">
    <property type="entry name" value="NFRKB-RELATED"/>
    <property type="match status" value="1"/>
</dbReference>
<comment type="caution">
    <text evidence="5">The sequence shown here is derived from an EMBL/GenBank/DDBJ whole genome shotgun (WGS) entry which is preliminary data.</text>
</comment>
<dbReference type="InterPro" id="IPR044867">
    <property type="entry name" value="DEUBAD_dom"/>
</dbReference>
<evidence type="ECO:0000259" key="4">
    <source>
        <dbReference type="PROSITE" id="PS51916"/>
    </source>
</evidence>